<organism evidence="2 3">
    <name type="scientific">Dyadobacter frigoris</name>
    <dbReference type="NCBI Taxonomy" id="2576211"/>
    <lineage>
        <taxon>Bacteria</taxon>
        <taxon>Pseudomonadati</taxon>
        <taxon>Bacteroidota</taxon>
        <taxon>Cytophagia</taxon>
        <taxon>Cytophagales</taxon>
        <taxon>Spirosomataceae</taxon>
        <taxon>Dyadobacter</taxon>
    </lineage>
</organism>
<dbReference type="Pfam" id="PF13376">
    <property type="entry name" value="OmdA"/>
    <property type="match status" value="1"/>
</dbReference>
<keyword evidence="3" id="KW-1185">Reference proteome</keyword>
<dbReference type="SUPFAM" id="SSF159888">
    <property type="entry name" value="YdhG-like"/>
    <property type="match status" value="1"/>
</dbReference>
<dbReference type="Gene3D" id="3.90.1150.200">
    <property type="match status" value="1"/>
</dbReference>
<feature type="domain" description="YdhG-like" evidence="1">
    <location>
        <begin position="22"/>
        <end position="117"/>
    </location>
</feature>
<name>A0A4V6BLY7_9BACT</name>
<evidence type="ECO:0000259" key="1">
    <source>
        <dbReference type="Pfam" id="PF08818"/>
    </source>
</evidence>
<reference evidence="2 3" key="1">
    <citation type="submission" date="2019-05" db="EMBL/GenBank/DDBJ databases">
        <title>Dyadobacter AR-3-8 sp. nov., isolated from arctic soil.</title>
        <authorList>
            <person name="Chaudhary D.K."/>
        </authorList>
    </citation>
    <scope>NUCLEOTIDE SEQUENCE [LARGE SCALE GENOMIC DNA]</scope>
    <source>
        <strain evidence="2 3">AR-3-8</strain>
    </source>
</reference>
<dbReference type="RefSeq" id="WP_137340513.1">
    <property type="nucleotide sequence ID" value="NZ_BSQH01000006.1"/>
</dbReference>
<comment type="caution">
    <text evidence="2">The sequence shown here is derived from an EMBL/GenBank/DDBJ whole genome shotgun (WGS) entry which is preliminary data.</text>
</comment>
<dbReference type="AlphaFoldDB" id="A0A4V6BLY7"/>
<dbReference type="Pfam" id="PF08818">
    <property type="entry name" value="DUF1801"/>
    <property type="match status" value="1"/>
</dbReference>
<sequence length="205" mass="24092">MGLRDPRIDAYIIKSADFAMPILDYWRGTVHAACPEVKETMKWSMPFFEYNNYNLCNMAAFKNHCRFHFWLASKMSDPDKLFSEVEEASGMSQFGKITKVEDLPSEEQIFALIHDAMSLIDKGVKLTKDPAKKVVKELVIPDYFLEAIDDNPDAQENFERFTLSQKKEYVDWIVEAKSETTRIKRMQQAVEWMEEGKARHWKYQR</sequence>
<evidence type="ECO:0000313" key="3">
    <source>
        <dbReference type="Proteomes" id="UP000304900"/>
    </source>
</evidence>
<dbReference type="OrthoDB" id="9800461at2"/>
<evidence type="ECO:0000313" key="2">
    <source>
        <dbReference type="EMBL" id="TKT92143.1"/>
    </source>
</evidence>
<dbReference type="EMBL" id="SZVO01000005">
    <property type="protein sequence ID" value="TKT92143.1"/>
    <property type="molecule type" value="Genomic_DNA"/>
</dbReference>
<gene>
    <name evidence="2" type="ORF">FDK13_13510</name>
</gene>
<proteinExistence type="predicted"/>
<protein>
    <recommendedName>
        <fullName evidence="1">YdhG-like domain-containing protein</fullName>
    </recommendedName>
</protein>
<accession>A0A4V6BLY7</accession>
<dbReference type="Proteomes" id="UP000304900">
    <property type="component" value="Unassembled WGS sequence"/>
</dbReference>
<dbReference type="InterPro" id="IPR014922">
    <property type="entry name" value="YdhG-like"/>
</dbReference>